<evidence type="ECO:0000313" key="11">
    <source>
        <dbReference type="EMBL" id="SMP76282.1"/>
    </source>
</evidence>
<evidence type="ECO:0000256" key="10">
    <source>
        <dbReference type="RuleBase" id="RU362071"/>
    </source>
</evidence>
<keyword evidence="4 10" id="KW-1003">Cell membrane</keyword>
<dbReference type="PANTHER" id="PTHR30065:SF1">
    <property type="entry name" value="SURFACE PRESENTATION OF ANTIGENS PROTEIN SPAR"/>
    <property type="match status" value="1"/>
</dbReference>
<feature type="transmembrane region" description="Helical" evidence="10">
    <location>
        <begin position="144"/>
        <end position="164"/>
    </location>
</feature>
<evidence type="ECO:0000256" key="7">
    <source>
        <dbReference type="ARBA" id="ARBA00023136"/>
    </source>
</evidence>
<keyword evidence="6 10" id="KW-1133">Transmembrane helix</keyword>
<accession>A0ABY1QR11</accession>
<comment type="caution">
    <text evidence="11">The sequence shown here is derived from an EMBL/GenBank/DDBJ whole genome shotgun (WGS) entry which is preliminary data.</text>
</comment>
<comment type="similarity">
    <text evidence="2 10">Belongs to the FliR/MopE/SpaR family.</text>
</comment>
<keyword evidence="12" id="KW-1185">Reference proteome</keyword>
<dbReference type="InterPro" id="IPR002010">
    <property type="entry name" value="T3SS_IM_R"/>
</dbReference>
<dbReference type="NCBIfam" id="TIGR01400">
    <property type="entry name" value="fliR"/>
    <property type="match status" value="1"/>
</dbReference>
<comment type="subcellular location">
    <subcellularLocation>
        <location evidence="10">Cell membrane</location>
        <topology evidence="10">Multi-pass membrane protein</topology>
    </subcellularLocation>
    <subcellularLocation>
        <location evidence="10">Bacterial flagellum basal body</location>
    </subcellularLocation>
</comment>
<proteinExistence type="inferred from homology"/>
<dbReference type="InterPro" id="IPR006303">
    <property type="entry name" value="FliR"/>
</dbReference>
<keyword evidence="5 10" id="KW-0812">Transmembrane</keyword>
<feature type="transmembrane region" description="Helical" evidence="10">
    <location>
        <begin position="20"/>
        <end position="44"/>
    </location>
</feature>
<evidence type="ECO:0000256" key="3">
    <source>
        <dbReference type="ARBA" id="ARBA00021717"/>
    </source>
</evidence>
<feature type="transmembrane region" description="Helical" evidence="10">
    <location>
        <begin position="56"/>
        <end position="72"/>
    </location>
</feature>
<keyword evidence="11" id="KW-0969">Cilium</keyword>
<evidence type="ECO:0000256" key="4">
    <source>
        <dbReference type="ARBA" id="ARBA00022475"/>
    </source>
</evidence>
<organism evidence="11 12">
    <name type="scientific">Novosphingobium panipatense</name>
    <dbReference type="NCBI Taxonomy" id="428991"/>
    <lineage>
        <taxon>Bacteria</taxon>
        <taxon>Pseudomonadati</taxon>
        <taxon>Pseudomonadota</taxon>
        <taxon>Alphaproteobacteria</taxon>
        <taxon>Sphingomonadales</taxon>
        <taxon>Sphingomonadaceae</taxon>
        <taxon>Novosphingobium</taxon>
    </lineage>
</organism>
<keyword evidence="11" id="KW-0966">Cell projection</keyword>
<feature type="transmembrane region" description="Helical" evidence="10">
    <location>
        <begin position="84"/>
        <end position="104"/>
    </location>
</feature>
<dbReference type="EMBL" id="FXUI01000009">
    <property type="protein sequence ID" value="SMP76282.1"/>
    <property type="molecule type" value="Genomic_DNA"/>
</dbReference>
<comment type="function">
    <text evidence="1 10">Role in flagellar biosynthesis.</text>
</comment>
<dbReference type="Proteomes" id="UP001157910">
    <property type="component" value="Unassembled WGS sequence"/>
</dbReference>
<reference evidence="11 12" key="1">
    <citation type="submission" date="2017-05" db="EMBL/GenBank/DDBJ databases">
        <authorList>
            <person name="Varghese N."/>
            <person name="Submissions S."/>
        </authorList>
    </citation>
    <scope>NUCLEOTIDE SEQUENCE [LARGE SCALE GENOMIC DNA]</scope>
    <source>
        <strain evidence="11 12">SM16</strain>
    </source>
</reference>
<sequence length="270" mass="28164">MWLTRSSRGEAVNAVDVATLLRLPIDVACVLLLFCRVGAVVMLLPAFSDNAIPPQIRLVMALAFTFGMYGMLETRVLPATTSGVSMPLLVMSEVMVGLSLGMIVRIMFSAAAMAGAIASQQVGLSSALVFDPAMGGQAPLLSRFVGLGAIVVCLGLGVHHLWIASIFTSYASFPTGGLPPAADFAHLAVSVMGQAMALGVSLCAPLILYGLLFNLGLGLAARVAPAIQVFFIAQPLNLLLGLSVLAMTIGAVLTTFARAMATFMQNGWTY</sequence>
<feature type="transmembrane region" description="Helical" evidence="10">
    <location>
        <begin position="238"/>
        <end position="257"/>
    </location>
</feature>
<protein>
    <recommendedName>
        <fullName evidence="3 9">Flagellar biosynthetic protein FliR</fullName>
    </recommendedName>
</protein>
<evidence type="ECO:0000256" key="6">
    <source>
        <dbReference type="ARBA" id="ARBA00022989"/>
    </source>
</evidence>
<dbReference type="PRINTS" id="PR00953">
    <property type="entry name" value="TYPE3IMRPROT"/>
</dbReference>
<keyword evidence="7 10" id="KW-0472">Membrane</keyword>
<evidence type="ECO:0000313" key="12">
    <source>
        <dbReference type="Proteomes" id="UP001157910"/>
    </source>
</evidence>
<dbReference type="Pfam" id="PF01311">
    <property type="entry name" value="Bac_export_1"/>
    <property type="match status" value="1"/>
</dbReference>
<dbReference type="PANTHER" id="PTHR30065">
    <property type="entry name" value="FLAGELLAR BIOSYNTHETIC PROTEIN FLIR"/>
    <property type="match status" value="1"/>
</dbReference>
<keyword evidence="11" id="KW-0282">Flagellum</keyword>
<evidence type="ECO:0000256" key="2">
    <source>
        <dbReference type="ARBA" id="ARBA00009772"/>
    </source>
</evidence>
<evidence type="ECO:0000256" key="9">
    <source>
        <dbReference type="NCBIfam" id="TIGR01400"/>
    </source>
</evidence>
<keyword evidence="8 10" id="KW-0975">Bacterial flagellum</keyword>
<evidence type="ECO:0000256" key="1">
    <source>
        <dbReference type="ARBA" id="ARBA00002578"/>
    </source>
</evidence>
<gene>
    <name evidence="11" type="ORF">SAMN06296065_10983</name>
</gene>
<evidence type="ECO:0000256" key="8">
    <source>
        <dbReference type="ARBA" id="ARBA00023143"/>
    </source>
</evidence>
<evidence type="ECO:0000256" key="5">
    <source>
        <dbReference type="ARBA" id="ARBA00022692"/>
    </source>
</evidence>
<name>A0ABY1QR11_9SPHN</name>